<dbReference type="Pfam" id="PF00072">
    <property type="entry name" value="Response_reg"/>
    <property type="match status" value="1"/>
</dbReference>
<feature type="domain" description="Histidine kinase" evidence="11">
    <location>
        <begin position="897"/>
        <end position="993"/>
    </location>
</feature>
<dbReference type="PRINTS" id="PR00344">
    <property type="entry name" value="BCTRLSENSOR"/>
</dbReference>
<keyword evidence="10" id="KW-0812">Transmembrane</keyword>
<dbReference type="EC" id="2.7.13.3" evidence="2"/>
<evidence type="ECO:0000256" key="3">
    <source>
        <dbReference type="ARBA" id="ARBA00022553"/>
    </source>
</evidence>
<evidence type="ECO:0000313" key="14">
    <source>
        <dbReference type="Proteomes" id="UP000245202"/>
    </source>
</evidence>
<evidence type="ECO:0000256" key="10">
    <source>
        <dbReference type="SAM" id="Phobius"/>
    </source>
</evidence>
<reference evidence="13 14" key="1">
    <citation type="submission" date="2017-08" db="EMBL/GenBank/DDBJ databases">
        <title>Substantial Increase in Enzyme Production by Combined Drug-Resistance Mutations in Paenibacillus agaridevorans.</title>
        <authorList>
            <person name="Tanaka Y."/>
            <person name="Funane K."/>
            <person name="Hosaka T."/>
            <person name="Shiwa Y."/>
            <person name="Fujita N."/>
            <person name="Miyazaki T."/>
            <person name="Yoshikawa H."/>
            <person name="Murakami K."/>
            <person name="Kasahara K."/>
            <person name="Inaoka T."/>
            <person name="Hiraga Y."/>
            <person name="Ochi K."/>
        </authorList>
    </citation>
    <scope>NUCLEOTIDE SEQUENCE [LARGE SCALE GENOMIC DNA]</scope>
    <source>
        <strain evidence="13 14">T-3040</strain>
    </source>
</reference>
<evidence type="ECO:0000256" key="1">
    <source>
        <dbReference type="ARBA" id="ARBA00000085"/>
    </source>
</evidence>
<feature type="transmembrane region" description="Helical" evidence="10">
    <location>
        <begin position="255"/>
        <end position="273"/>
    </location>
</feature>
<feature type="transmembrane region" description="Helical" evidence="10">
    <location>
        <begin position="285"/>
        <end position="302"/>
    </location>
</feature>
<evidence type="ECO:0000313" key="13">
    <source>
        <dbReference type="EMBL" id="GBG09925.1"/>
    </source>
</evidence>
<dbReference type="PANTHER" id="PTHR43547">
    <property type="entry name" value="TWO-COMPONENT HISTIDINE KINASE"/>
    <property type="match status" value="1"/>
</dbReference>
<dbReference type="Gene3D" id="1.10.287.130">
    <property type="match status" value="1"/>
</dbReference>
<feature type="transmembrane region" description="Helical" evidence="10">
    <location>
        <begin position="190"/>
        <end position="206"/>
    </location>
</feature>
<dbReference type="EMBL" id="BDQX01000281">
    <property type="protein sequence ID" value="GBG09925.1"/>
    <property type="molecule type" value="Genomic_DNA"/>
</dbReference>
<dbReference type="RefSeq" id="WP_219930307.1">
    <property type="nucleotide sequence ID" value="NZ_BDQX01000281.1"/>
</dbReference>
<feature type="transmembrane region" description="Helical" evidence="10">
    <location>
        <begin position="308"/>
        <end position="331"/>
    </location>
</feature>
<evidence type="ECO:0000259" key="12">
    <source>
        <dbReference type="PROSITE" id="PS50110"/>
    </source>
</evidence>
<dbReference type="CDD" id="cd00082">
    <property type="entry name" value="HisKA"/>
    <property type="match status" value="1"/>
</dbReference>
<evidence type="ECO:0000256" key="2">
    <source>
        <dbReference type="ARBA" id="ARBA00012438"/>
    </source>
</evidence>
<dbReference type="PROSITE" id="PS50109">
    <property type="entry name" value="HIS_KIN"/>
    <property type="match status" value="2"/>
</dbReference>
<dbReference type="Gene3D" id="3.40.50.2300">
    <property type="match status" value="1"/>
</dbReference>
<feature type="transmembrane region" description="Helical" evidence="10">
    <location>
        <begin position="338"/>
        <end position="356"/>
    </location>
</feature>
<dbReference type="Pfam" id="PF02518">
    <property type="entry name" value="HATPase_c"/>
    <property type="match status" value="2"/>
</dbReference>
<organism evidence="13 14">
    <name type="scientific">Paenibacillus agaridevorans</name>
    <dbReference type="NCBI Taxonomy" id="171404"/>
    <lineage>
        <taxon>Bacteria</taxon>
        <taxon>Bacillati</taxon>
        <taxon>Bacillota</taxon>
        <taxon>Bacilli</taxon>
        <taxon>Bacillales</taxon>
        <taxon>Paenibacillaceae</taxon>
        <taxon>Paenibacillus</taxon>
    </lineage>
</organism>
<evidence type="ECO:0000256" key="7">
    <source>
        <dbReference type="ARBA" id="ARBA00022840"/>
    </source>
</evidence>
<accession>A0A2R5EUW0</accession>
<keyword evidence="3 9" id="KW-0597">Phosphoprotein</keyword>
<dbReference type="InterPro" id="IPR010559">
    <property type="entry name" value="Sig_transdc_His_kin_internal"/>
</dbReference>
<dbReference type="SMART" id="SM00388">
    <property type="entry name" value="HisKA"/>
    <property type="match status" value="1"/>
</dbReference>
<dbReference type="InterPro" id="IPR036890">
    <property type="entry name" value="HATPase_C_sf"/>
</dbReference>
<evidence type="ECO:0000256" key="6">
    <source>
        <dbReference type="ARBA" id="ARBA00022777"/>
    </source>
</evidence>
<dbReference type="PROSITE" id="PS50110">
    <property type="entry name" value="RESPONSE_REGULATORY"/>
    <property type="match status" value="1"/>
</dbReference>
<dbReference type="SUPFAM" id="SSF55874">
    <property type="entry name" value="ATPase domain of HSP90 chaperone/DNA topoisomerase II/histidine kinase"/>
    <property type="match status" value="2"/>
</dbReference>
<evidence type="ECO:0000259" key="11">
    <source>
        <dbReference type="PROSITE" id="PS50109"/>
    </source>
</evidence>
<dbReference type="InterPro" id="IPR003661">
    <property type="entry name" value="HisK_dim/P_dom"/>
</dbReference>
<dbReference type="Pfam" id="PF06580">
    <property type="entry name" value="His_kinase"/>
    <property type="match status" value="1"/>
</dbReference>
<protein>
    <recommendedName>
        <fullName evidence="2">histidine kinase</fullName>
        <ecNumber evidence="2">2.7.13.3</ecNumber>
    </recommendedName>
</protein>
<dbReference type="SUPFAM" id="SSF47384">
    <property type="entry name" value="Homodimeric domain of signal transducing histidine kinase"/>
    <property type="match status" value="1"/>
</dbReference>
<keyword evidence="7" id="KW-0067">ATP-binding</keyword>
<dbReference type="Pfam" id="PF00512">
    <property type="entry name" value="HisKA"/>
    <property type="match status" value="1"/>
</dbReference>
<dbReference type="Pfam" id="PF07695">
    <property type="entry name" value="7TMR-DISM_7TM"/>
    <property type="match status" value="1"/>
</dbReference>
<keyword evidence="8" id="KW-0902">Two-component regulatory system</keyword>
<dbReference type="Gene3D" id="3.30.565.10">
    <property type="entry name" value="Histidine kinase-like ATPase, C-terminal domain"/>
    <property type="match status" value="2"/>
</dbReference>
<feature type="domain" description="Histidine kinase" evidence="11">
    <location>
        <begin position="416"/>
        <end position="634"/>
    </location>
</feature>
<evidence type="ECO:0000256" key="4">
    <source>
        <dbReference type="ARBA" id="ARBA00022679"/>
    </source>
</evidence>
<feature type="transmembrane region" description="Helical" evidence="10">
    <location>
        <begin position="218"/>
        <end position="235"/>
    </location>
</feature>
<dbReference type="InterPro" id="IPR001789">
    <property type="entry name" value="Sig_transdc_resp-reg_receiver"/>
</dbReference>
<dbReference type="InterPro" id="IPR036097">
    <property type="entry name" value="HisK_dim/P_sf"/>
</dbReference>
<dbReference type="GO" id="GO:0005524">
    <property type="term" value="F:ATP binding"/>
    <property type="evidence" value="ECO:0007669"/>
    <property type="project" value="UniProtKB-KW"/>
</dbReference>
<dbReference type="SMART" id="SM00387">
    <property type="entry name" value="HATPase_c"/>
    <property type="match status" value="2"/>
</dbReference>
<dbReference type="SUPFAM" id="SSF52172">
    <property type="entry name" value="CheY-like"/>
    <property type="match status" value="1"/>
</dbReference>
<evidence type="ECO:0000256" key="9">
    <source>
        <dbReference type="PROSITE-ProRule" id="PRU00169"/>
    </source>
</evidence>
<gene>
    <name evidence="13" type="ORF">PAT3040_04607</name>
</gene>
<keyword evidence="5" id="KW-0547">Nucleotide-binding</keyword>
<dbReference type="InterPro" id="IPR005467">
    <property type="entry name" value="His_kinase_dom"/>
</dbReference>
<keyword evidence="4" id="KW-0808">Transferase</keyword>
<feature type="modified residue" description="4-aspartylphosphate" evidence="9">
    <location>
        <position position="719"/>
    </location>
</feature>
<keyword evidence="14" id="KW-1185">Reference proteome</keyword>
<dbReference type="AlphaFoldDB" id="A0A2R5EUW0"/>
<evidence type="ECO:0000256" key="5">
    <source>
        <dbReference type="ARBA" id="ARBA00022741"/>
    </source>
</evidence>
<keyword evidence="6" id="KW-0418">Kinase</keyword>
<dbReference type="PANTHER" id="PTHR43547:SF2">
    <property type="entry name" value="HYBRID SIGNAL TRANSDUCTION HISTIDINE KINASE C"/>
    <property type="match status" value="1"/>
</dbReference>
<name>A0A2R5EUW0_9BACL</name>
<comment type="caution">
    <text evidence="13">The sequence shown here is derived from an EMBL/GenBank/DDBJ whole genome shotgun (WGS) entry which is preliminary data.</text>
</comment>
<evidence type="ECO:0000256" key="8">
    <source>
        <dbReference type="ARBA" id="ARBA00023012"/>
    </source>
</evidence>
<dbReference type="InterPro" id="IPR011623">
    <property type="entry name" value="7TMR_DISM_rcpt_extracell_dom1"/>
</dbReference>
<comment type="catalytic activity">
    <reaction evidence="1">
        <text>ATP + protein L-histidine = ADP + protein N-phospho-L-histidine.</text>
        <dbReference type="EC" id="2.7.13.3"/>
    </reaction>
</comment>
<proteinExistence type="predicted"/>
<dbReference type="InterPro" id="IPR011006">
    <property type="entry name" value="CheY-like_superfamily"/>
</dbReference>
<dbReference type="InterPro" id="IPR003594">
    <property type="entry name" value="HATPase_dom"/>
</dbReference>
<feature type="domain" description="Response regulatory" evidence="12">
    <location>
        <begin position="669"/>
        <end position="786"/>
    </location>
</feature>
<keyword evidence="10" id="KW-0472">Membrane</keyword>
<sequence>MTVYNWFQDPEAMPVAEKGALDASHWDFTERGVILLRGEWEFYQGMLLTPADFNERPEELGKQRKYMAVPGDWKGIMSSGGRDGAGYGTYRLVVKIGRDDVFSLRGKKIRLSNHVYFGGDDSGGSGQPSDQAATYMPSNMPVFATAASKSGYMDILIQVASYNNLRGGLVQPPEFGLTEDVIARRDNSRLVDILLISAMLVFGLYYAGMAKRWRKEPYIMHFSIFCLAIGLFTLIDNEIVLGSFWPDFPFAWLQKLLIMLPFISFLSFSMYAYRYLGIRESRWFRGLRIFGVSYICLQAVLPNSFVSMLFYINIVLQAIIFCVVAGELLLGRRENRKGLIYIVLGGSYFVLAWIIGQIRYQFALDNPFSMLIAPLLLVFSQSFLMSDRFQQAFQKSEGQTKRLMAQNRQKDEFLAKTSRELHTPLNGIIHLSQSLLEDKKNPLLDPHRENIQLLHAVGRRLSTLVDDMMDFNRIKYGETHLKLAPVDVAMMVRFVLNSLAIVPINDRVEIRDELPNRLPFVMADENRLRQILYTLIENGLKYTAEGYVVIRAVAQEDVIVISIEDTGSGMPKAYIDRLFGTKLSQEERELYETDGFGLGIRLVKQLVELHGSELQAISAPGEGTVFSFTLNVAAPEMELQQLYESESAAAEEELFFMPLGKEELESPFTILIVDDDGASLKMMIDVVQSLGYSHVAMRSSEEAVKWLSGSKRPDLAVIDLLMPVVSGLDLCSAIRSRYSLAELPVLMMTSLGHREDIIAALREGANDIIHKPFEPSVLKARIQSLLAMKKSSEQAVKREMDFLQAQITPHFLYNSMNALVGLSYKDTDKLRETIHHLTTYLRAKFTFVFKKKLIPLEYELELVRAYLEIEQLRFGSRLEVQYELQGHKNVWLPPLSLQPIVENAVRHGIGPKPEGGTIRISSATSGEGVRITVADNGVGIEKDDLERLRAGSLGGVGVASVNYRMKTIFGQPIVMRSELGIGTEMELLIPEGFDAESDAD</sequence>
<dbReference type="Proteomes" id="UP000245202">
    <property type="component" value="Unassembled WGS sequence"/>
</dbReference>
<keyword evidence="10" id="KW-1133">Transmembrane helix</keyword>
<dbReference type="GO" id="GO:0016020">
    <property type="term" value="C:membrane"/>
    <property type="evidence" value="ECO:0007669"/>
    <property type="project" value="InterPro"/>
</dbReference>
<dbReference type="InterPro" id="IPR004358">
    <property type="entry name" value="Sig_transdc_His_kin-like_C"/>
</dbReference>
<dbReference type="GO" id="GO:0000155">
    <property type="term" value="F:phosphorelay sensor kinase activity"/>
    <property type="evidence" value="ECO:0007669"/>
    <property type="project" value="InterPro"/>
</dbReference>
<dbReference type="SMART" id="SM00448">
    <property type="entry name" value="REC"/>
    <property type="match status" value="1"/>
</dbReference>